<dbReference type="PANTHER" id="PTHR43591">
    <property type="entry name" value="METHYLTRANSFERASE"/>
    <property type="match status" value="1"/>
</dbReference>
<dbReference type="SUPFAM" id="SSF53335">
    <property type="entry name" value="S-adenosyl-L-methionine-dependent methyltransferases"/>
    <property type="match status" value="1"/>
</dbReference>
<feature type="domain" description="Methyltransferase" evidence="2">
    <location>
        <begin position="35"/>
        <end position="156"/>
    </location>
</feature>
<dbReference type="InterPro" id="IPR025714">
    <property type="entry name" value="Methyltranfer_dom"/>
</dbReference>
<evidence type="ECO:0000313" key="4">
    <source>
        <dbReference type="Proteomes" id="UP000176689"/>
    </source>
</evidence>
<organism evidence="3 4">
    <name type="scientific">Candidatus Kaiserbacteria bacterium RIFCSPHIGHO2_12_FULL_53_13</name>
    <dbReference type="NCBI Taxonomy" id="1798502"/>
    <lineage>
        <taxon>Bacteria</taxon>
        <taxon>Candidatus Kaiseribacteriota</taxon>
    </lineage>
</organism>
<reference evidence="3 4" key="1">
    <citation type="journal article" date="2016" name="Nat. Commun.">
        <title>Thousands of microbial genomes shed light on interconnected biogeochemical processes in an aquifer system.</title>
        <authorList>
            <person name="Anantharaman K."/>
            <person name="Brown C.T."/>
            <person name="Hug L.A."/>
            <person name="Sharon I."/>
            <person name="Castelle C.J."/>
            <person name="Probst A.J."/>
            <person name="Thomas B.C."/>
            <person name="Singh A."/>
            <person name="Wilkins M.J."/>
            <person name="Karaoz U."/>
            <person name="Brodie E.L."/>
            <person name="Williams K.H."/>
            <person name="Hubbard S.S."/>
            <person name="Banfield J.F."/>
        </authorList>
    </citation>
    <scope>NUCLEOTIDE SEQUENCE [LARGE SCALE GENOMIC DNA]</scope>
</reference>
<evidence type="ECO:0000256" key="1">
    <source>
        <dbReference type="SAM" id="MobiDB-lite"/>
    </source>
</evidence>
<feature type="region of interest" description="Disordered" evidence="1">
    <location>
        <begin position="1"/>
        <end position="23"/>
    </location>
</feature>
<dbReference type="GO" id="GO:0008168">
    <property type="term" value="F:methyltransferase activity"/>
    <property type="evidence" value="ECO:0007669"/>
    <property type="project" value="TreeGrafter"/>
</dbReference>
<dbReference type="InterPro" id="IPR029063">
    <property type="entry name" value="SAM-dependent_MTases_sf"/>
</dbReference>
<dbReference type="CDD" id="cd02440">
    <property type="entry name" value="AdoMet_MTases"/>
    <property type="match status" value="1"/>
</dbReference>
<sequence>MQAVKSNINPSRSTRKSGMQNFAHPGRNVSAFEIKPGMAIADFGSGSGAYVLAIGEALRGMGHVYAIDVQRDLLSRVKNESARMGYKNVEVIWGDVERLYGSKLADDSIDIVLISNLLFQLSDKPSALLEANRVLKPGGRLAVIDWADSFRGMGPTQRDVVAKEKANSLAYDAGFEFVREFPAGAHHYGLIYKKVNQSI</sequence>
<gene>
    <name evidence="3" type="ORF">A3F27_02970</name>
</gene>
<protein>
    <recommendedName>
        <fullName evidence="2">Methyltransferase domain-containing protein</fullName>
    </recommendedName>
</protein>
<dbReference type="EMBL" id="MFLP01000022">
    <property type="protein sequence ID" value="OGG70574.1"/>
    <property type="molecule type" value="Genomic_DNA"/>
</dbReference>
<dbReference type="AlphaFoldDB" id="A0A1F6EA67"/>
<name>A0A1F6EA67_9BACT</name>
<comment type="caution">
    <text evidence="3">The sequence shown here is derived from an EMBL/GenBank/DDBJ whole genome shotgun (WGS) entry which is preliminary data.</text>
</comment>
<evidence type="ECO:0000259" key="2">
    <source>
        <dbReference type="Pfam" id="PF13847"/>
    </source>
</evidence>
<accession>A0A1F6EA67</accession>
<dbReference type="Proteomes" id="UP000176689">
    <property type="component" value="Unassembled WGS sequence"/>
</dbReference>
<proteinExistence type="predicted"/>
<evidence type="ECO:0000313" key="3">
    <source>
        <dbReference type="EMBL" id="OGG70574.1"/>
    </source>
</evidence>
<dbReference type="PANTHER" id="PTHR43591:SF24">
    <property type="entry name" value="2-METHOXY-6-POLYPRENYL-1,4-BENZOQUINOL METHYLASE, MITOCHONDRIAL"/>
    <property type="match status" value="1"/>
</dbReference>
<feature type="compositionally biased region" description="Polar residues" evidence="1">
    <location>
        <begin position="1"/>
        <end position="20"/>
    </location>
</feature>
<dbReference type="Pfam" id="PF13847">
    <property type="entry name" value="Methyltransf_31"/>
    <property type="match status" value="1"/>
</dbReference>
<dbReference type="Gene3D" id="3.40.50.150">
    <property type="entry name" value="Vaccinia Virus protein VP39"/>
    <property type="match status" value="1"/>
</dbReference>